<gene>
    <name evidence="1" type="ORF">Metlim_0346</name>
</gene>
<proteinExistence type="predicted"/>
<dbReference type="OrthoDB" id="108909at2157"/>
<dbReference type="RefSeq" id="WP_004076126.1">
    <property type="nucleotide sequence ID" value="NZ_CM001436.1"/>
</dbReference>
<evidence type="ECO:0000313" key="1">
    <source>
        <dbReference type="EMBL" id="EHQ34487.1"/>
    </source>
</evidence>
<organism evidence="1 2">
    <name type="scientific">Methanoplanus limicola DSM 2279</name>
    <dbReference type="NCBI Taxonomy" id="937775"/>
    <lineage>
        <taxon>Archaea</taxon>
        <taxon>Methanobacteriati</taxon>
        <taxon>Methanobacteriota</taxon>
        <taxon>Stenosarchaea group</taxon>
        <taxon>Methanomicrobia</taxon>
        <taxon>Methanomicrobiales</taxon>
        <taxon>Methanomicrobiaceae</taxon>
        <taxon>Methanoplanus</taxon>
    </lineage>
</organism>
<dbReference type="HOGENOM" id="CLU_2662392_0_0_2"/>
<dbReference type="Proteomes" id="UP000005741">
    <property type="component" value="Chromosome"/>
</dbReference>
<evidence type="ECO:0000313" key="2">
    <source>
        <dbReference type="Proteomes" id="UP000005741"/>
    </source>
</evidence>
<sequence>MVSYDPIISAKESAGGISIIWLSGNENVSGMFSYERIIDMKVNAGDLLNYPDRYGIVNGREIIRTDFCNPDHCPGD</sequence>
<name>H1Z111_9EURY</name>
<dbReference type="EMBL" id="CM001436">
    <property type="protein sequence ID" value="EHQ34487.1"/>
    <property type="molecule type" value="Genomic_DNA"/>
</dbReference>
<keyword evidence="2" id="KW-1185">Reference proteome</keyword>
<reference evidence="1 2" key="1">
    <citation type="submission" date="2011-10" db="EMBL/GenBank/DDBJ databases">
        <title>The Improved High-Quality Draft genome of Methanoplanus limicola DSM 2279.</title>
        <authorList>
            <consortium name="US DOE Joint Genome Institute (JGI-PGF)"/>
            <person name="Lucas S."/>
            <person name="Copeland A."/>
            <person name="Lapidus A."/>
            <person name="Glavina del Rio T."/>
            <person name="Dalin E."/>
            <person name="Tice H."/>
            <person name="Bruce D."/>
            <person name="Goodwin L."/>
            <person name="Pitluck S."/>
            <person name="Peters L."/>
            <person name="Mikhailova N."/>
            <person name="Lu M."/>
            <person name="Kyrpides N."/>
            <person name="Mavromatis K."/>
            <person name="Ivanova N."/>
            <person name="Markowitz V."/>
            <person name="Cheng J.-F."/>
            <person name="Hugenholtz P."/>
            <person name="Woyke T."/>
            <person name="Wu D."/>
            <person name="Wirth R."/>
            <person name="Brambilla E.-M."/>
            <person name="Klenk H.-P."/>
            <person name="Eisen J.A."/>
        </authorList>
    </citation>
    <scope>NUCLEOTIDE SEQUENCE [LARGE SCALE GENOMIC DNA]</scope>
    <source>
        <strain evidence="1 2">DSM 2279</strain>
    </source>
</reference>
<dbReference type="AlphaFoldDB" id="H1Z111"/>
<protein>
    <submittedName>
        <fullName evidence="1">Uncharacterized protein</fullName>
    </submittedName>
</protein>
<dbReference type="InParanoid" id="H1Z111"/>
<accession>H1Z111</accession>